<dbReference type="GO" id="GO:0016715">
    <property type="term" value="F:oxidoreductase activity, acting on paired donors, with incorporation or reduction of molecular oxygen, reduced ascorbate as one donor, and incorporation of one atom of oxygen"/>
    <property type="evidence" value="ECO:0007669"/>
    <property type="project" value="InterPro"/>
</dbReference>
<proteinExistence type="predicted"/>
<dbReference type="SMART" id="SM00028">
    <property type="entry name" value="TPR"/>
    <property type="match status" value="8"/>
</dbReference>
<dbReference type="SUPFAM" id="SSF46626">
    <property type="entry name" value="Cytochrome c"/>
    <property type="match status" value="1"/>
</dbReference>
<sequence>MKAFGTIAILSALGACIGSLSRLPDASPHAAVQQPREQIAASTSRSGNDDDSDTASAPTWSRDIAPVLYKNCATCHHPGGGGPFSLLTYENARRWGPQILTVTQSRFMPPWLPESGYGDFADVRRLSDEDQALLKRWVADKMPQGNLSTAPAPPHYDATWLIGKPDLVLKLKRPFTLNGGGTDVFRNFILPYPLKQTEYVRAMEIRPGAPEVVHHANVIIDRTGSLRRQHPVNWEDGIAGMELLIDSGNRFDPDSHFLFWKPDSPALIEPEGMPWRLDPGNDLILNMHLKPSGKSETLDAQVGLYFTEDPPAKQPMLLALERDDALDIPAGNSDFVVEDSLTLPIDVDVLGVYPHAHYLGHDMKGWAMLPDGQKKWLIWIRDWDIDRQAVYRYKAPILLPKGTVLHMRYSYDNSSSNVHNPHAPPVRVRAGNRSEDEMAFLWLQVLPVNTSSDAPDPRLLLEAAWMRNRLRKTPTDPISLYNYAAALAGKGKFAEATMVFQRLLKITPADERSRSALGVALDGQGKWKEAIETFRAVVAHDQGACDARFDLANVELRHEQFQDAEADFRSQIGACTQDADVHAGLGTALEGENKLDEAHAEFRRSLEIAPGNLRGLLGSADIESEAGDFESAIQLLKQATSLHPDSAEAHEELARAYAQNGNQNSALAELKKAVELAPNDPQLHAALSQVLSSTGNVAQAIEEQRTALKLFDGDADGWNNLGVLESRTGKTAAARADFEHALRLKPDHPQARANLARLRDPN</sequence>
<feature type="repeat" description="TPR" evidence="4">
    <location>
        <begin position="715"/>
        <end position="748"/>
    </location>
</feature>
<feature type="region of interest" description="Disordered" evidence="5">
    <location>
        <begin position="28"/>
        <end position="57"/>
    </location>
</feature>
<feature type="repeat" description="TPR" evidence="4">
    <location>
        <begin position="579"/>
        <end position="612"/>
    </location>
</feature>
<evidence type="ECO:0000259" key="6">
    <source>
        <dbReference type="SMART" id="SM01043"/>
    </source>
</evidence>
<reference evidence="7" key="1">
    <citation type="submission" date="2023-03" db="EMBL/GenBank/DDBJ databases">
        <title>Edaphobacter sp.</title>
        <authorList>
            <person name="Huber K.J."/>
            <person name="Papendorf J."/>
            <person name="Pilke C."/>
            <person name="Bunk B."/>
            <person name="Sproeer C."/>
            <person name="Pester M."/>
        </authorList>
    </citation>
    <scope>NUCLEOTIDE SEQUENCE</scope>
    <source>
        <strain evidence="7">DSM 110680</strain>
    </source>
</reference>
<dbReference type="Gene3D" id="2.60.120.230">
    <property type="match status" value="1"/>
</dbReference>
<keyword evidence="3" id="KW-1015">Disulfide bond</keyword>
<dbReference type="AlphaFoldDB" id="A0AAU7DGK1"/>
<evidence type="ECO:0000256" key="4">
    <source>
        <dbReference type="PROSITE-ProRule" id="PRU00339"/>
    </source>
</evidence>
<feature type="repeat" description="TPR" evidence="4">
    <location>
        <begin position="477"/>
        <end position="510"/>
    </location>
</feature>
<dbReference type="SUPFAM" id="SSF81901">
    <property type="entry name" value="HCP-like"/>
    <property type="match status" value="1"/>
</dbReference>
<dbReference type="Gene3D" id="2.60.120.310">
    <property type="entry name" value="Copper type II, ascorbate-dependent monooxygenase, N-terminal domain"/>
    <property type="match status" value="1"/>
</dbReference>
<dbReference type="InterPro" id="IPR019734">
    <property type="entry name" value="TPR_rpt"/>
</dbReference>
<evidence type="ECO:0000256" key="2">
    <source>
        <dbReference type="ARBA" id="ARBA00022803"/>
    </source>
</evidence>
<dbReference type="GO" id="GO:0005507">
    <property type="term" value="F:copper ion binding"/>
    <property type="evidence" value="ECO:0007669"/>
    <property type="project" value="InterPro"/>
</dbReference>
<dbReference type="Pfam" id="PF14559">
    <property type="entry name" value="TPR_19"/>
    <property type="match status" value="1"/>
</dbReference>
<dbReference type="EMBL" id="CP121196">
    <property type="protein sequence ID" value="XBH16799.1"/>
    <property type="molecule type" value="Genomic_DNA"/>
</dbReference>
<dbReference type="SUPFAM" id="SSF48452">
    <property type="entry name" value="TPR-like"/>
    <property type="match status" value="1"/>
</dbReference>
<dbReference type="Pfam" id="PF13181">
    <property type="entry name" value="TPR_8"/>
    <property type="match status" value="1"/>
</dbReference>
<dbReference type="InterPro" id="IPR036909">
    <property type="entry name" value="Cyt_c-like_dom_sf"/>
</dbReference>
<accession>A0AAU7DGK1</accession>
<dbReference type="GO" id="GO:0009055">
    <property type="term" value="F:electron transfer activity"/>
    <property type="evidence" value="ECO:0007669"/>
    <property type="project" value="InterPro"/>
</dbReference>
<organism evidence="7">
    <name type="scientific">Telmatobacter sp. DSM 110680</name>
    <dbReference type="NCBI Taxonomy" id="3036704"/>
    <lineage>
        <taxon>Bacteria</taxon>
        <taxon>Pseudomonadati</taxon>
        <taxon>Acidobacteriota</taxon>
        <taxon>Terriglobia</taxon>
        <taxon>Terriglobales</taxon>
        <taxon>Acidobacteriaceae</taxon>
        <taxon>Telmatobacter</taxon>
    </lineage>
</organism>
<evidence type="ECO:0000256" key="5">
    <source>
        <dbReference type="SAM" id="MobiDB-lite"/>
    </source>
</evidence>
<name>A0AAU7DGK1_9BACT</name>
<dbReference type="PANTHER" id="PTHR44943:SF8">
    <property type="entry name" value="TPR REPEAT-CONTAINING PROTEIN MJ0263"/>
    <property type="match status" value="1"/>
</dbReference>
<dbReference type="Pfam" id="PF13432">
    <property type="entry name" value="TPR_16"/>
    <property type="match status" value="1"/>
</dbReference>
<keyword evidence="1" id="KW-0677">Repeat</keyword>
<dbReference type="InterPro" id="IPR011990">
    <property type="entry name" value="TPR-like_helical_dom_sf"/>
</dbReference>
<dbReference type="PROSITE" id="PS51257">
    <property type="entry name" value="PROKAR_LIPOPROTEIN"/>
    <property type="match status" value="1"/>
</dbReference>
<dbReference type="InterPro" id="IPR036939">
    <property type="entry name" value="Cu2_ascorb_mOase_N_sf"/>
</dbReference>
<keyword evidence="2 4" id="KW-0802">TPR repeat</keyword>
<dbReference type="SMART" id="SM01043">
    <property type="entry name" value="BTAD"/>
    <property type="match status" value="1"/>
</dbReference>
<feature type="repeat" description="TPR" evidence="4">
    <location>
        <begin position="647"/>
        <end position="680"/>
    </location>
</feature>
<gene>
    <name evidence="7" type="ORF">P8935_19760</name>
</gene>
<dbReference type="InterPro" id="IPR051685">
    <property type="entry name" value="Ycf3/AcsC/BcsC/TPR_MFPF"/>
</dbReference>
<dbReference type="GO" id="GO:0020037">
    <property type="term" value="F:heme binding"/>
    <property type="evidence" value="ECO:0007669"/>
    <property type="project" value="InterPro"/>
</dbReference>
<dbReference type="RefSeq" id="WP_348262027.1">
    <property type="nucleotide sequence ID" value="NZ_CP121196.1"/>
</dbReference>
<feature type="domain" description="Bacterial transcriptional activator" evidence="6">
    <location>
        <begin position="549"/>
        <end position="691"/>
    </location>
</feature>
<dbReference type="InterPro" id="IPR008977">
    <property type="entry name" value="PHM/PNGase_F_dom_sf"/>
</dbReference>
<dbReference type="InterPro" id="IPR005158">
    <property type="entry name" value="BTAD"/>
</dbReference>
<protein>
    <submittedName>
        <fullName evidence="7">Tetratricopeptide repeat protein</fullName>
    </submittedName>
</protein>
<dbReference type="InterPro" id="IPR014784">
    <property type="entry name" value="Cu2_ascorb_mOase-like_C"/>
</dbReference>
<dbReference type="PROSITE" id="PS50005">
    <property type="entry name" value="TPR"/>
    <property type="match status" value="4"/>
</dbReference>
<evidence type="ECO:0000256" key="1">
    <source>
        <dbReference type="ARBA" id="ARBA00022737"/>
    </source>
</evidence>
<evidence type="ECO:0000313" key="7">
    <source>
        <dbReference type="EMBL" id="XBH16799.1"/>
    </source>
</evidence>
<dbReference type="Gene3D" id="1.25.40.10">
    <property type="entry name" value="Tetratricopeptide repeat domain"/>
    <property type="match status" value="1"/>
</dbReference>
<evidence type="ECO:0000256" key="3">
    <source>
        <dbReference type="ARBA" id="ARBA00023157"/>
    </source>
</evidence>
<dbReference type="PANTHER" id="PTHR44943">
    <property type="entry name" value="CELLULOSE SYNTHASE OPERON PROTEIN C"/>
    <property type="match status" value="1"/>
</dbReference>
<dbReference type="SUPFAM" id="SSF49742">
    <property type="entry name" value="PHM/PNGase F"/>
    <property type="match status" value="2"/>
</dbReference>